<reference evidence="8 9" key="1">
    <citation type="journal article" date="2015" name="PLoS Pathog.">
        <title>Leptomonas seymouri: Adaptations to the Dixenous Life Cycle Analyzed by Genome Sequencing, Transcriptome Profiling and Co-infection with Leishmania donovani.</title>
        <authorList>
            <person name="Kraeva N."/>
            <person name="Butenko A."/>
            <person name="Hlavacova J."/>
            <person name="Kostygov A."/>
            <person name="Myskova J."/>
            <person name="Grybchuk D."/>
            <person name="Lestinova T."/>
            <person name="Votypka J."/>
            <person name="Volf P."/>
            <person name="Opperdoes F."/>
            <person name="Flegontov P."/>
            <person name="Lukes J."/>
            <person name="Yurchenko V."/>
        </authorList>
    </citation>
    <scope>NUCLEOTIDE SEQUENCE [LARGE SCALE GENOMIC DNA]</scope>
    <source>
        <strain evidence="8 9">ATCC 30220</strain>
    </source>
</reference>
<protein>
    <recommendedName>
        <fullName evidence="10">Microsomal signal peptidase 12 kDa subunit</fullName>
    </recommendedName>
</protein>
<dbReference type="Proteomes" id="UP000038009">
    <property type="component" value="Unassembled WGS sequence"/>
</dbReference>
<dbReference type="InterPro" id="IPR009542">
    <property type="entry name" value="Spc1/SPCS1"/>
</dbReference>
<dbReference type="GO" id="GO:0006465">
    <property type="term" value="P:signal peptide processing"/>
    <property type="evidence" value="ECO:0007669"/>
    <property type="project" value="InterPro"/>
</dbReference>
<organism evidence="8 9">
    <name type="scientific">Leptomonas seymouri</name>
    <dbReference type="NCBI Taxonomy" id="5684"/>
    <lineage>
        <taxon>Eukaryota</taxon>
        <taxon>Discoba</taxon>
        <taxon>Euglenozoa</taxon>
        <taxon>Kinetoplastea</taxon>
        <taxon>Metakinetoplastina</taxon>
        <taxon>Trypanosomatida</taxon>
        <taxon>Trypanosomatidae</taxon>
        <taxon>Leishmaniinae</taxon>
        <taxon>Leptomonas</taxon>
    </lineage>
</organism>
<keyword evidence="6 7" id="KW-0472">Membrane</keyword>
<keyword evidence="3 7" id="KW-0812">Transmembrane</keyword>
<dbReference type="EMBL" id="LJSK01000121">
    <property type="protein sequence ID" value="KPI86656.1"/>
    <property type="molecule type" value="Genomic_DNA"/>
</dbReference>
<proteinExistence type="inferred from homology"/>
<evidence type="ECO:0000313" key="9">
    <source>
        <dbReference type="Proteomes" id="UP000038009"/>
    </source>
</evidence>
<keyword evidence="9" id="KW-1185">Reference proteome</keyword>
<evidence type="ECO:0000256" key="1">
    <source>
        <dbReference type="ARBA" id="ARBA00004477"/>
    </source>
</evidence>
<dbReference type="OMA" id="FVPNWYQ"/>
<sequence>MFAFLCKRDAVFASPPAPYAAPTASRVHPAAQWLAQISSPMSLRDQAYCSERIQQILWYSLFVSFPVAFWLGNAVMVMGAVGVATVVCLLLFFPNWYQNPDPLLTYADGTCVYYYYQQYNMARKQKNEHCASAKSE</sequence>
<dbReference type="AlphaFoldDB" id="A0A0N0P5M9"/>
<evidence type="ECO:0000256" key="6">
    <source>
        <dbReference type="ARBA" id="ARBA00023136"/>
    </source>
</evidence>
<dbReference type="OrthoDB" id="263893at2759"/>
<gene>
    <name evidence="8" type="ORF">ABL78_4271</name>
</gene>
<evidence type="ECO:0008006" key="10">
    <source>
        <dbReference type="Google" id="ProtNLM"/>
    </source>
</evidence>
<comment type="subcellular location">
    <subcellularLocation>
        <location evidence="1">Endoplasmic reticulum membrane</location>
        <topology evidence="1">Multi-pass membrane protein</topology>
    </subcellularLocation>
</comment>
<evidence type="ECO:0000256" key="5">
    <source>
        <dbReference type="ARBA" id="ARBA00022989"/>
    </source>
</evidence>
<feature type="transmembrane region" description="Helical" evidence="7">
    <location>
        <begin position="67"/>
        <end position="93"/>
    </location>
</feature>
<dbReference type="GO" id="GO:0005787">
    <property type="term" value="C:signal peptidase complex"/>
    <property type="evidence" value="ECO:0007669"/>
    <property type="project" value="InterPro"/>
</dbReference>
<keyword evidence="4" id="KW-0256">Endoplasmic reticulum</keyword>
<evidence type="ECO:0000256" key="7">
    <source>
        <dbReference type="SAM" id="Phobius"/>
    </source>
</evidence>
<evidence type="ECO:0000256" key="3">
    <source>
        <dbReference type="ARBA" id="ARBA00022692"/>
    </source>
</evidence>
<accession>A0A0N0P5M9</accession>
<keyword evidence="5 7" id="KW-1133">Transmembrane helix</keyword>
<comment type="similarity">
    <text evidence="2">Belongs to the SPCS1 family.</text>
</comment>
<dbReference type="Pfam" id="PF06645">
    <property type="entry name" value="SPC12"/>
    <property type="match status" value="1"/>
</dbReference>
<dbReference type="VEuPathDB" id="TriTrypDB:Lsey_0121_0150"/>
<evidence type="ECO:0000313" key="8">
    <source>
        <dbReference type="EMBL" id="KPI86656.1"/>
    </source>
</evidence>
<name>A0A0N0P5M9_LEPSE</name>
<evidence type="ECO:0000256" key="2">
    <source>
        <dbReference type="ARBA" id="ARBA00005245"/>
    </source>
</evidence>
<evidence type="ECO:0000256" key="4">
    <source>
        <dbReference type="ARBA" id="ARBA00022824"/>
    </source>
</evidence>
<comment type="caution">
    <text evidence="8">The sequence shown here is derived from an EMBL/GenBank/DDBJ whole genome shotgun (WGS) entry which is preliminary data.</text>
</comment>